<feature type="non-terminal residue" evidence="2">
    <location>
        <position position="1"/>
    </location>
</feature>
<gene>
    <name evidence="2" type="primary">ORF85262</name>
</gene>
<evidence type="ECO:0000313" key="2">
    <source>
        <dbReference type="EMBL" id="CEK73090.1"/>
    </source>
</evidence>
<dbReference type="EMBL" id="HACG01026225">
    <property type="protein sequence ID" value="CEK73090.1"/>
    <property type="molecule type" value="Transcribed_RNA"/>
</dbReference>
<evidence type="ECO:0000256" key="1">
    <source>
        <dbReference type="SAM" id="MobiDB-lite"/>
    </source>
</evidence>
<dbReference type="AlphaFoldDB" id="A0A0B6ZZC6"/>
<feature type="region of interest" description="Disordered" evidence="1">
    <location>
        <begin position="47"/>
        <end position="104"/>
    </location>
</feature>
<organism evidence="2">
    <name type="scientific">Arion vulgaris</name>
    <dbReference type="NCBI Taxonomy" id="1028688"/>
    <lineage>
        <taxon>Eukaryota</taxon>
        <taxon>Metazoa</taxon>
        <taxon>Spiralia</taxon>
        <taxon>Lophotrochozoa</taxon>
        <taxon>Mollusca</taxon>
        <taxon>Gastropoda</taxon>
        <taxon>Heterobranchia</taxon>
        <taxon>Euthyneura</taxon>
        <taxon>Panpulmonata</taxon>
        <taxon>Eupulmonata</taxon>
        <taxon>Stylommatophora</taxon>
        <taxon>Helicina</taxon>
        <taxon>Arionoidea</taxon>
        <taxon>Arionidae</taxon>
        <taxon>Arion</taxon>
    </lineage>
</organism>
<accession>A0A0B6ZZC6</accession>
<reference evidence="2" key="1">
    <citation type="submission" date="2014-12" db="EMBL/GenBank/DDBJ databases">
        <title>Insight into the proteome of Arion vulgaris.</title>
        <authorList>
            <person name="Aradska J."/>
            <person name="Bulat T."/>
            <person name="Smidak R."/>
            <person name="Sarate P."/>
            <person name="Gangsoo J."/>
            <person name="Sialana F."/>
            <person name="Bilban M."/>
            <person name="Lubec G."/>
        </authorList>
    </citation>
    <scope>NUCLEOTIDE SEQUENCE</scope>
    <source>
        <tissue evidence="2">Skin</tissue>
    </source>
</reference>
<sequence>VNYLDKQVDGRIPQNRGDDWQPFFTYRNSLMQGEADWNPITLKQAAQKRYGKKARHDTSSDTSYEPQTPGPMSVQPLTSTAIKQTHHEYDEDSNMGSEQDFEDS</sequence>
<proteinExistence type="predicted"/>
<name>A0A0B6ZZC6_9EUPU</name>
<protein>
    <submittedName>
        <fullName evidence="2">Uncharacterized protein</fullName>
    </submittedName>
</protein>